<sequence>MPQDLRATAQNGYIDLAQLRKRAKQRLKQLQEQGPSVGQNALLHRGASPVLADAQWLIARELGFASWPKLKAHADAIEFAARHPQFAADDEAGTQHWRCGNDIAHSLRVAGFQGEFHMFADPYCMGPVPDVPLAALIETRCEFISQCFDIPLQAARRRAQSEYGALSRISQAKRAVLWCEADAYDQLALIAVLANMTRRPERLELIEIDSVPGVDRFVGMGQLAPQVLAWLWPRRRVLHDDAFSLARTAWEAYRASTPQAWAELCREANSALPLPLLVPALKRQLQELPSLHDGLGLTERLALEIIREGEGITLAQVFSELTLRRDPLPFLGDTMFYAMMRGLTEGRHPLIAEFDADAQLAREKRVVRLTPLGEQVLHGGAYWPDYAETTRWVGGVRIEPRATHWALDENLKPVLRQPSR</sequence>
<evidence type="ECO:0000313" key="2">
    <source>
        <dbReference type="EMBL" id="ALS58711.1"/>
    </source>
</evidence>
<protein>
    <recommendedName>
        <fullName evidence="1">DUF1835 domain-containing protein</fullName>
    </recommendedName>
</protein>
<dbReference type="InterPro" id="IPR014973">
    <property type="entry name" value="DUF1835"/>
</dbReference>
<dbReference type="RefSeq" id="WP_058375657.1">
    <property type="nucleotide sequence ID" value="NZ_CP013480.3"/>
</dbReference>
<proteinExistence type="predicted"/>
<dbReference type="Pfam" id="PF08874">
    <property type="entry name" value="DUF1835"/>
    <property type="match status" value="1"/>
</dbReference>
<reference evidence="3" key="1">
    <citation type="submission" date="2015-12" db="EMBL/GenBank/DDBJ databases">
        <title>Complete genome sequence of Pandoraea norimbergensis DSM 11628.</title>
        <authorList>
            <person name="Ee R."/>
            <person name="Lim Y.-L."/>
            <person name="Yong D."/>
            <person name="Yin W.-F."/>
            <person name="Chan K.-G."/>
        </authorList>
    </citation>
    <scope>NUCLEOTIDE SEQUENCE [LARGE SCALE GENOMIC DNA]</scope>
    <source>
        <strain evidence="3">DSM 11628</strain>
    </source>
</reference>
<keyword evidence="3" id="KW-1185">Reference proteome</keyword>
<evidence type="ECO:0000313" key="3">
    <source>
        <dbReference type="Proteomes" id="UP000060277"/>
    </source>
</evidence>
<feature type="domain" description="DUF1835" evidence="1">
    <location>
        <begin position="96"/>
        <end position="207"/>
    </location>
</feature>
<dbReference type="Proteomes" id="UP000060277">
    <property type="component" value="Chromosome"/>
</dbReference>
<gene>
    <name evidence="2" type="ORF">AT302_01880</name>
</gene>
<dbReference type="EMBL" id="CP013480">
    <property type="protein sequence ID" value="ALS58711.1"/>
    <property type="molecule type" value="Genomic_DNA"/>
</dbReference>
<name>A0ABM5WEP4_9BURK</name>
<accession>A0ABM5WEP4</accession>
<organism evidence="2 3">
    <name type="scientific">Pandoraea norimbergensis</name>
    <dbReference type="NCBI Taxonomy" id="93219"/>
    <lineage>
        <taxon>Bacteria</taxon>
        <taxon>Pseudomonadati</taxon>
        <taxon>Pseudomonadota</taxon>
        <taxon>Betaproteobacteria</taxon>
        <taxon>Burkholderiales</taxon>
        <taxon>Burkholderiaceae</taxon>
        <taxon>Pandoraea</taxon>
    </lineage>
</organism>
<evidence type="ECO:0000259" key="1">
    <source>
        <dbReference type="Pfam" id="PF08874"/>
    </source>
</evidence>